<keyword evidence="3 6" id="KW-0812">Transmembrane</keyword>
<dbReference type="RefSeq" id="WP_076514713.1">
    <property type="nucleotide sequence ID" value="NZ_CAJWBH010000002.1"/>
</dbReference>
<reference evidence="9" key="1">
    <citation type="submission" date="2017-01" db="EMBL/GenBank/DDBJ databases">
        <authorList>
            <person name="Varghese N."/>
            <person name="Submissions S."/>
        </authorList>
    </citation>
    <scope>NUCLEOTIDE SEQUENCE [LARGE SCALE GENOMIC DNA]</scope>
    <source>
        <strain evidence="9">DSM 24913</strain>
    </source>
</reference>
<feature type="transmembrane region" description="Helical" evidence="6">
    <location>
        <begin position="233"/>
        <end position="250"/>
    </location>
</feature>
<comment type="subcellular location">
    <subcellularLocation>
        <location evidence="1">Membrane</location>
        <topology evidence="1">Multi-pass membrane protein</topology>
    </subcellularLocation>
</comment>
<evidence type="ECO:0000256" key="3">
    <source>
        <dbReference type="ARBA" id="ARBA00022692"/>
    </source>
</evidence>
<evidence type="ECO:0000256" key="6">
    <source>
        <dbReference type="SAM" id="Phobius"/>
    </source>
</evidence>
<dbReference type="GO" id="GO:0016020">
    <property type="term" value="C:membrane"/>
    <property type="evidence" value="ECO:0007669"/>
    <property type="project" value="UniProtKB-SubCell"/>
</dbReference>
<feature type="transmembrane region" description="Helical" evidence="6">
    <location>
        <begin position="115"/>
        <end position="135"/>
    </location>
</feature>
<dbReference type="InterPro" id="IPR050638">
    <property type="entry name" value="AA-Vitamin_Transporters"/>
</dbReference>
<feature type="domain" description="EamA" evidence="7">
    <location>
        <begin position="143"/>
        <end position="271"/>
    </location>
</feature>
<dbReference type="InterPro" id="IPR000620">
    <property type="entry name" value="EamA_dom"/>
</dbReference>
<dbReference type="OrthoDB" id="6285496at2"/>
<feature type="transmembrane region" description="Helical" evidence="6">
    <location>
        <begin position="30"/>
        <end position="51"/>
    </location>
</feature>
<comment type="similarity">
    <text evidence="2">Belongs to the EamA transporter family.</text>
</comment>
<evidence type="ECO:0000256" key="5">
    <source>
        <dbReference type="ARBA" id="ARBA00023136"/>
    </source>
</evidence>
<name>A0A1N7KZ86_9GAMM</name>
<feature type="transmembrane region" description="Helical" evidence="6">
    <location>
        <begin position="90"/>
        <end position="109"/>
    </location>
</feature>
<dbReference type="STRING" id="484498.SAMN05421686_103180"/>
<dbReference type="EMBL" id="FTOH01000003">
    <property type="protein sequence ID" value="SIS66895.1"/>
    <property type="molecule type" value="Genomic_DNA"/>
</dbReference>
<feature type="transmembrane region" description="Helical" evidence="6">
    <location>
        <begin position="57"/>
        <end position="78"/>
    </location>
</feature>
<evidence type="ECO:0000256" key="4">
    <source>
        <dbReference type="ARBA" id="ARBA00022989"/>
    </source>
</evidence>
<evidence type="ECO:0000256" key="2">
    <source>
        <dbReference type="ARBA" id="ARBA00007362"/>
    </source>
</evidence>
<feature type="domain" description="EamA" evidence="7">
    <location>
        <begin position="3"/>
        <end position="128"/>
    </location>
</feature>
<gene>
    <name evidence="8" type="ORF">SAMN05421686_103180</name>
</gene>
<dbReference type="PANTHER" id="PTHR32322">
    <property type="entry name" value="INNER MEMBRANE TRANSPORTER"/>
    <property type="match status" value="1"/>
</dbReference>
<organism evidence="8 9">
    <name type="scientific">Thalassolituus maritimus</name>
    <dbReference type="NCBI Taxonomy" id="484498"/>
    <lineage>
        <taxon>Bacteria</taxon>
        <taxon>Pseudomonadati</taxon>
        <taxon>Pseudomonadota</taxon>
        <taxon>Gammaproteobacteria</taxon>
        <taxon>Oceanospirillales</taxon>
        <taxon>Oceanospirillaceae</taxon>
        <taxon>Thalassolituus</taxon>
    </lineage>
</organism>
<evidence type="ECO:0000313" key="8">
    <source>
        <dbReference type="EMBL" id="SIS66895.1"/>
    </source>
</evidence>
<dbReference type="InterPro" id="IPR037185">
    <property type="entry name" value="EmrE-like"/>
</dbReference>
<protein>
    <submittedName>
        <fullName evidence="8">EamA-like transporter family protein</fullName>
    </submittedName>
</protein>
<keyword evidence="5 6" id="KW-0472">Membrane</keyword>
<dbReference type="Proteomes" id="UP000185639">
    <property type="component" value="Unassembled WGS sequence"/>
</dbReference>
<evidence type="ECO:0000259" key="7">
    <source>
        <dbReference type="Pfam" id="PF00892"/>
    </source>
</evidence>
<evidence type="ECO:0000313" key="9">
    <source>
        <dbReference type="Proteomes" id="UP000185639"/>
    </source>
</evidence>
<dbReference type="Gene3D" id="1.10.3730.20">
    <property type="match status" value="1"/>
</dbReference>
<feature type="transmembrane region" description="Helical" evidence="6">
    <location>
        <begin position="171"/>
        <end position="190"/>
    </location>
</feature>
<dbReference type="SUPFAM" id="SSF103481">
    <property type="entry name" value="Multidrug resistance efflux transporter EmrE"/>
    <property type="match status" value="2"/>
</dbReference>
<keyword evidence="9" id="KW-1185">Reference proteome</keyword>
<dbReference type="PANTHER" id="PTHR32322:SF2">
    <property type="entry name" value="EAMA DOMAIN-CONTAINING PROTEIN"/>
    <property type="match status" value="1"/>
</dbReference>
<sequence length="277" mass="29303">MSIAFLFISAICWTLFDLSRKKLVANETPLALTLAFNVGAIPLYLAAYFIASDSTVSAGYWLPSLVAAVLAAMAAVGFITALKLGDVAKVIPVLALTPVISTLAAGWLLDESLSVYQWLAMLVTVVAIGGAQGGLHHVKGKPFLLMLLVCFGWGVGIVFDKQALEHSGPFFHGVVQTTLGSLLIASYAFATKTPARLQGQALRLIPALLVFVGAVVFQWLALDGLDAGIVETVKRSVGIVGALLGGLLLFREAITKAQVFWCIVILACIPVILQPEV</sequence>
<keyword evidence="4 6" id="KW-1133">Transmembrane helix</keyword>
<feature type="transmembrane region" description="Helical" evidence="6">
    <location>
        <begin position="142"/>
        <end position="159"/>
    </location>
</feature>
<dbReference type="AlphaFoldDB" id="A0A1N7KZ86"/>
<feature type="transmembrane region" description="Helical" evidence="6">
    <location>
        <begin position="257"/>
        <end position="273"/>
    </location>
</feature>
<accession>A0A1N7KZ86</accession>
<feature type="transmembrane region" description="Helical" evidence="6">
    <location>
        <begin position="202"/>
        <end position="221"/>
    </location>
</feature>
<evidence type="ECO:0000256" key="1">
    <source>
        <dbReference type="ARBA" id="ARBA00004141"/>
    </source>
</evidence>
<proteinExistence type="inferred from homology"/>
<dbReference type="Pfam" id="PF00892">
    <property type="entry name" value="EamA"/>
    <property type="match status" value="2"/>
</dbReference>